<evidence type="ECO:0000259" key="3">
    <source>
        <dbReference type="PROSITE" id="PS50825"/>
    </source>
</evidence>
<name>Q08U78_STIAD</name>
<comment type="caution">
    <text evidence="4">The sequence shown here is derived from an EMBL/GenBank/DDBJ whole genome shotgun (WGS) entry which is preliminary data.</text>
</comment>
<protein>
    <submittedName>
        <fullName evidence="4">HYR domain protein</fullName>
    </submittedName>
</protein>
<dbReference type="PATRIC" id="fig|378806.16.peg.2961"/>
<organism evidence="4 5">
    <name type="scientific">Stigmatella aurantiaca (strain DW4/3-1)</name>
    <dbReference type="NCBI Taxonomy" id="378806"/>
    <lineage>
        <taxon>Bacteria</taxon>
        <taxon>Pseudomonadati</taxon>
        <taxon>Myxococcota</taxon>
        <taxon>Myxococcia</taxon>
        <taxon>Myxococcales</taxon>
        <taxon>Cystobacterineae</taxon>
        <taxon>Archangiaceae</taxon>
        <taxon>Stigmatella</taxon>
    </lineage>
</organism>
<keyword evidence="1" id="KW-0677">Repeat</keyword>
<dbReference type="NCBIfam" id="TIGR04534">
    <property type="entry name" value="ELWxxDGT_rpt"/>
    <property type="match status" value="1"/>
</dbReference>
<dbReference type="Pfam" id="PF02494">
    <property type="entry name" value="HYR"/>
    <property type="match status" value="3"/>
</dbReference>
<evidence type="ECO:0000313" key="5">
    <source>
        <dbReference type="Proteomes" id="UP000032702"/>
    </source>
</evidence>
<dbReference type="PANTHER" id="PTHR24273:SF32">
    <property type="entry name" value="HYALIN"/>
    <property type="match status" value="1"/>
</dbReference>
<keyword evidence="2" id="KW-0732">Signal</keyword>
<dbReference type="Proteomes" id="UP000032702">
    <property type="component" value="Unassembled WGS sequence"/>
</dbReference>
<accession>Q08U78</accession>
<evidence type="ECO:0000313" key="4">
    <source>
        <dbReference type="EMBL" id="EAU64044.1"/>
    </source>
</evidence>
<dbReference type="PANTHER" id="PTHR24273">
    <property type="entry name" value="FI04643P-RELATED"/>
    <property type="match status" value="1"/>
</dbReference>
<dbReference type="PROSITE" id="PS50825">
    <property type="entry name" value="HYR"/>
    <property type="match status" value="2"/>
</dbReference>
<proteinExistence type="predicted"/>
<evidence type="ECO:0000256" key="2">
    <source>
        <dbReference type="SAM" id="SignalP"/>
    </source>
</evidence>
<dbReference type="OrthoDB" id="5242130at2"/>
<feature type="domain" description="HYR" evidence="3">
    <location>
        <begin position="635"/>
        <end position="713"/>
    </location>
</feature>
<reference evidence="4 5" key="1">
    <citation type="submission" date="2006-04" db="EMBL/GenBank/DDBJ databases">
        <authorList>
            <person name="Nierman W.C."/>
        </authorList>
    </citation>
    <scope>NUCLEOTIDE SEQUENCE [LARGE SCALE GENOMIC DNA]</scope>
    <source>
        <strain evidence="4 5">DW4/3-1</strain>
    </source>
</reference>
<gene>
    <name evidence="4" type="ORF">STIAU_1231</name>
</gene>
<evidence type="ECO:0000256" key="1">
    <source>
        <dbReference type="ARBA" id="ARBA00022737"/>
    </source>
</evidence>
<sequence>MVSPRPSFPMLFLLSVMGILSRQAYAEVSENPGLADDCGDKVYLVKDIAESCNSPTNDCDSSVPSHMVGMGGVLYFQAFDGEQKPGGPHGVELWKSNGQAGGTTLVKDIAENSDPKELTVVADTLFFVARETGGVYALWKTNGSEDGTKPVKTLTSASSEFELTALGNTLFFKWEGQGNGTSKKLWKSDGSKDGTVEVKAAGGVEYSNPMFLTALGNQLYFQADNPGSGVELWKSDGTEAETRMVADLVPGLGRGSNPSELTVANGRLFFLAADPADTLGNNGLWKTSGSEADTELIVSAKNSSTLGSLTAADDKLFFTVDDNKELRVYRDGVGAELIRRFSAPISQLTYVNGVLFFSRANELWRSDGSKVGTRLVKEFDTTHVITRIAPGPGLAILVVDRGTDYALWKSNGQTEGTQLLHAYPRRSAVPPTDAIVSTANKLFFVATQFREGSSQYTVGDELYAVDFKDVDCTPPVVTPCADSMTVEALTPEGAQVDYLGTPVTDNSLAPTSMTYTPPSGSLLPWSNTKPFRVSAVARDGVGNQTQCTLDVYVRDTQAPKILCPTEPLVREAEHLAGTPVTYEVPVSDAVSMKKVSVSAPSGSLFPLGKTDVTITAEDGAGNLSKCTLTVDVRDRVAPSIECPGPQTFMVSGTNGGRLELPEAFAQDNLAPPEVSYSPARDSVFPEGETVVTATATDLGGNTAHCTFGVTVVRDGEGVPPEEEKGCGCHSGPLRGGAVWLLLALLPAWARRRAARLEA</sequence>
<dbReference type="SUPFAM" id="SSF63829">
    <property type="entry name" value="Calcium-dependent phosphotriesterase"/>
    <property type="match status" value="1"/>
</dbReference>
<dbReference type="SUPFAM" id="SSF63825">
    <property type="entry name" value="YWTD domain"/>
    <property type="match status" value="1"/>
</dbReference>
<dbReference type="RefSeq" id="WP_002617043.1">
    <property type="nucleotide sequence ID" value="NC_014623.1"/>
</dbReference>
<dbReference type="AlphaFoldDB" id="Q08U78"/>
<feature type="chain" id="PRO_5004167028" evidence="2">
    <location>
        <begin position="27"/>
        <end position="758"/>
    </location>
</feature>
<dbReference type="InterPro" id="IPR003410">
    <property type="entry name" value="HYR_dom"/>
</dbReference>
<feature type="domain" description="HYR" evidence="3">
    <location>
        <begin position="554"/>
        <end position="634"/>
    </location>
</feature>
<feature type="signal peptide" evidence="2">
    <location>
        <begin position="1"/>
        <end position="26"/>
    </location>
</feature>
<dbReference type="InterPro" id="IPR030916">
    <property type="entry name" value="ELWxxDGT_rpt"/>
</dbReference>
<dbReference type="EMBL" id="AAMD01000133">
    <property type="protein sequence ID" value="EAU64044.1"/>
    <property type="molecule type" value="Genomic_DNA"/>
</dbReference>